<dbReference type="RefSeq" id="WP_138193597.1">
    <property type="nucleotide sequence ID" value="NZ_VCIW01000004.1"/>
</dbReference>
<dbReference type="InterPro" id="IPR014710">
    <property type="entry name" value="RmlC-like_jellyroll"/>
</dbReference>
<evidence type="ECO:0000313" key="7">
    <source>
        <dbReference type="Proteomes" id="UP000309676"/>
    </source>
</evidence>
<evidence type="ECO:0000256" key="2">
    <source>
        <dbReference type="ARBA" id="ARBA00023015"/>
    </source>
</evidence>
<gene>
    <name evidence="6" type="ORF">FE782_08190</name>
</gene>
<keyword evidence="7" id="KW-1185">Reference proteome</keyword>
<evidence type="ECO:0000256" key="3">
    <source>
        <dbReference type="ARBA" id="ARBA00023125"/>
    </source>
</evidence>
<keyword evidence="2" id="KW-0805">Transcription regulation</keyword>
<dbReference type="SUPFAM" id="SSF51215">
    <property type="entry name" value="Regulatory protein AraC"/>
    <property type="match status" value="1"/>
</dbReference>
<name>A0A5R9GE41_9BACL</name>
<dbReference type="InterPro" id="IPR003313">
    <property type="entry name" value="AraC-bd"/>
</dbReference>
<dbReference type="SUPFAM" id="SSF46689">
    <property type="entry name" value="Homeodomain-like"/>
    <property type="match status" value="1"/>
</dbReference>
<evidence type="ECO:0000259" key="5">
    <source>
        <dbReference type="PROSITE" id="PS01124"/>
    </source>
</evidence>
<reference evidence="6 7" key="1">
    <citation type="submission" date="2019-05" db="EMBL/GenBank/DDBJ databases">
        <authorList>
            <person name="Narsing Rao M.P."/>
            <person name="Li W.J."/>
        </authorList>
    </citation>
    <scope>NUCLEOTIDE SEQUENCE [LARGE SCALE GENOMIC DNA]</scope>
    <source>
        <strain evidence="6 7">SYSU_K30003</strain>
    </source>
</reference>
<protein>
    <submittedName>
        <fullName evidence="6">Helix-turn-helix domain-containing protein</fullName>
    </submittedName>
</protein>
<comment type="caution">
    <text evidence="6">The sequence shown here is derived from an EMBL/GenBank/DDBJ whole genome shotgun (WGS) entry which is preliminary data.</text>
</comment>
<organism evidence="6 7">
    <name type="scientific">Paenibacillus antri</name>
    <dbReference type="NCBI Taxonomy" id="2582848"/>
    <lineage>
        <taxon>Bacteria</taxon>
        <taxon>Bacillati</taxon>
        <taxon>Bacillota</taxon>
        <taxon>Bacilli</taxon>
        <taxon>Bacillales</taxon>
        <taxon>Paenibacillaceae</taxon>
        <taxon>Paenibacillus</taxon>
    </lineage>
</organism>
<dbReference type="PRINTS" id="PR00032">
    <property type="entry name" value="HTHARAC"/>
</dbReference>
<dbReference type="InterPro" id="IPR009057">
    <property type="entry name" value="Homeodomain-like_sf"/>
</dbReference>
<dbReference type="Pfam" id="PF12833">
    <property type="entry name" value="HTH_18"/>
    <property type="match status" value="1"/>
</dbReference>
<dbReference type="EMBL" id="VCIW01000004">
    <property type="protein sequence ID" value="TLS52606.1"/>
    <property type="molecule type" value="Genomic_DNA"/>
</dbReference>
<dbReference type="InterPro" id="IPR018060">
    <property type="entry name" value="HTH_AraC"/>
</dbReference>
<dbReference type="InterPro" id="IPR037923">
    <property type="entry name" value="HTH-like"/>
</dbReference>
<evidence type="ECO:0000313" key="6">
    <source>
        <dbReference type="EMBL" id="TLS52606.1"/>
    </source>
</evidence>
<dbReference type="OrthoDB" id="9816335at2"/>
<evidence type="ECO:0000256" key="1">
    <source>
        <dbReference type="ARBA" id="ARBA00022490"/>
    </source>
</evidence>
<dbReference type="PROSITE" id="PS01124">
    <property type="entry name" value="HTH_ARAC_FAMILY_2"/>
    <property type="match status" value="1"/>
</dbReference>
<feature type="domain" description="HTH araC/xylS-type" evidence="5">
    <location>
        <begin position="204"/>
        <end position="276"/>
    </location>
</feature>
<dbReference type="Pfam" id="PF02311">
    <property type="entry name" value="AraC_binding"/>
    <property type="match status" value="1"/>
</dbReference>
<sequence>MITLLAKDIFDVETEVHFAHHRSLATVTGIHDHDFYEVFLVSRGAFHHIANGERTLLEEGAFAFVRPNDAHYYEPADGRPGELLNIAFPSRVMDAIRTYLGDGFDFQGLTQPASPPVVMLGRQQTESLLARFRDLTLLPPSGKRRIRAEARAFLADALMRYFAGSAEPADDPMPDWLERLVQSMKRKEQFVGGIVRMHELSPKSPEHLSRTFKKYLGVTPTQWINEARLQYAGNLLIFTDEPVLSVCYESGFENVSHFNHQFKRCFGLSPTSYRKARKTSLIPEKDSRVNTAQIRVNHSQDSDVDSVL</sequence>
<dbReference type="PANTHER" id="PTHR46796">
    <property type="entry name" value="HTH-TYPE TRANSCRIPTIONAL ACTIVATOR RHAS-RELATED"/>
    <property type="match status" value="1"/>
</dbReference>
<dbReference type="GO" id="GO:0043565">
    <property type="term" value="F:sequence-specific DNA binding"/>
    <property type="evidence" value="ECO:0007669"/>
    <property type="project" value="InterPro"/>
</dbReference>
<keyword evidence="4" id="KW-0804">Transcription</keyword>
<dbReference type="Gene3D" id="2.60.120.10">
    <property type="entry name" value="Jelly Rolls"/>
    <property type="match status" value="1"/>
</dbReference>
<dbReference type="GO" id="GO:0003700">
    <property type="term" value="F:DNA-binding transcription factor activity"/>
    <property type="evidence" value="ECO:0007669"/>
    <property type="project" value="InterPro"/>
</dbReference>
<dbReference type="InterPro" id="IPR050204">
    <property type="entry name" value="AraC_XylS_family_regulators"/>
</dbReference>
<keyword evidence="3" id="KW-0238">DNA-binding</keyword>
<proteinExistence type="predicted"/>
<evidence type="ECO:0000256" key="4">
    <source>
        <dbReference type="ARBA" id="ARBA00023163"/>
    </source>
</evidence>
<dbReference type="SMART" id="SM00342">
    <property type="entry name" value="HTH_ARAC"/>
    <property type="match status" value="1"/>
</dbReference>
<keyword evidence="1" id="KW-0963">Cytoplasm</keyword>
<dbReference type="PANTHER" id="PTHR46796:SF13">
    <property type="entry name" value="HTH-TYPE TRANSCRIPTIONAL ACTIVATOR RHAS"/>
    <property type="match status" value="1"/>
</dbReference>
<dbReference type="AlphaFoldDB" id="A0A5R9GE41"/>
<dbReference type="Gene3D" id="1.10.10.60">
    <property type="entry name" value="Homeodomain-like"/>
    <property type="match status" value="2"/>
</dbReference>
<dbReference type="InterPro" id="IPR020449">
    <property type="entry name" value="Tscrpt_reg_AraC-type_HTH"/>
</dbReference>
<dbReference type="Proteomes" id="UP000309676">
    <property type="component" value="Unassembled WGS sequence"/>
</dbReference>
<accession>A0A5R9GE41</accession>